<comment type="caution">
    <text evidence="2">The sequence shown here is derived from an EMBL/GenBank/DDBJ whole genome shotgun (WGS) entry which is preliminary data.</text>
</comment>
<dbReference type="Proteomes" id="UP000324222">
    <property type="component" value="Unassembled WGS sequence"/>
</dbReference>
<name>A0A5B7D7H4_PORTR</name>
<evidence type="ECO:0000313" key="2">
    <source>
        <dbReference type="EMBL" id="MPC17248.1"/>
    </source>
</evidence>
<sequence>MGKEKSRILAVSPRRSGIRETADATPNKERWIQVNSSAKRIPLERKRKEVTIPRFIGKRKRMTSHLPRRTEDRALAHQDQDRDLNLILKRLTQV</sequence>
<keyword evidence="3" id="KW-1185">Reference proteome</keyword>
<dbReference type="EMBL" id="VSRR010000571">
    <property type="protein sequence ID" value="MPC17248.1"/>
    <property type="molecule type" value="Genomic_DNA"/>
</dbReference>
<proteinExistence type="predicted"/>
<evidence type="ECO:0000313" key="3">
    <source>
        <dbReference type="Proteomes" id="UP000324222"/>
    </source>
</evidence>
<protein>
    <submittedName>
        <fullName evidence="2">Uncharacterized protein</fullName>
    </submittedName>
</protein>
<gene>
    <name evidence="2" type="ORF">E2C01_010098</name>
</gene>
<feature type="region of interest" description="Disordered" evidence="1">
    <location>
        <begin position="1"/>
        <end position="24"/>
    </location>
</feature>
<accession>A0A5B7D7H4</accession>
<evidence type="ECO:0000256" key="1">
    <source>
        <dbReference type="SAM" id="MobiDB-lite"/>
    </source>
</evidence>
<dbReference type="AlphaFoldDB" id="A0A5B7D7H4"/>
<organism evidence="2 3">
    <name type="scientific">Portunus trituberculatus</name>
    <name type="common">Swimming crab</name>
    <name type="synonym">Neptunus trituberculatus</name>
    <dbReference type="NCBI Taxonomy" id="210409"/>
    <lineage>
        <taxon>Eukaryota</taxon>
        <taxon>Metazoa</taxon>
        <taxon>Ecdysozoa</taxon>
        <taxon>Arthropoda</taxon>
        <taxon>Crustacea</taxon>
        <taxon>Multicrustacea</taxon>
        <taxon>Malacostraca</taxon>
        <taxon>Eumalacostraca</taxon>
        <taxon>Eucarida</taxon>
        <taxon>Decapoda</taxon>
        <taxon>Pleocyemata</taxon>
        <taxon>Brachyura</taxon>
        <taxon>Eubrachyura</taxon>
        <taxon>Portunoidea</taxon>
        <taxon>Portunidae</taxon>
        <taxon>Portuninae</taxon>
        <taxon>Portunus</taxon>
    </lineage>
</organism>
<reference evidence="2 3" key="1">
    <citation type="submission" date="2019-05" db="EMBL/GenBank/DDBJ databases">
        <title>Another draft genome of Portunus trituberculatus and its Hox gene families provides insights of decapod evolution.</title>
        <authorList>
            <person name="Jeong J.-H."/>
            <person name="Song I."/>
            <person name="Kim S."/>
            <person name="Choi T."/>
            <person name="Kim D."/>
            <person name="Ryu S."/>
            <person name="Kim W."/>
        </authorList>
    </citation>
    <scope>NUCLEOTIDE SEQUENCE [LARGE SCALE GENOMIC DNA]</scope>
    <source>
        <tissue evidence="2">Muscle</tissue>
    </source>
</reference>